<accession>A0A5K7SC67</accession>
<dbReference type="EMBL" id="AP018694">
    <property type="protein sequence ID" value="BBE19191.1"/>
    <property type="molecule type" value="Genomic_DNA"/>
</dbReference>
<evidence type="ECO:0000313" key="3">
    <source>
        <dbReference type="Proteomes" id="UP001193389"/>
    </source>
</evidence>
<dbReference type="AlphaFoldDB" id="A0A5K7SC67"/>
<organism evidence="2 3">
    <name type="scientific">Aquipluma nitroreducens</name>
    <dbReference type="NCBI Taxonomy" id="2010828"/>
    <lineage>
        <taxon>Bacteria</taxon>
        <taxon>Pseudomonadati</taxon>
        <taxon>Bacteroidota</taxon>
        <taxon>Bacteroidia</taxon>
        <taxon>Marinilabiliales</taxon>
        <taxon>Prolixibacteraceae</taxon>
        <taxon>Aquipluma</taxon>
    </lineage>
</organism>
<keyword evidence="1" id="KW-0472">Membrane</keyword>
<protein>
    <submittedName>
        <fullName evidence="2">Uncharacterized protein</fullName>
    </submittedName>
</protein>
<keyword evidence="1" id="KW-0812">Transmembrane</keyword>
<gene>
    <name evidence="2" type="ORF">AQPE_3367</name>
</gene>
<keyword evidence="3" id="KW-1185">Reference proteome</keyword>
<feature type="transmembrane region" description="Helical" evidence="1">
    <location>
        <begin position="77"/>
        <end position="94"/>
    </location>
</feature>
<evidence type="ECO:0000256" key="1">
    <source>
        <dbReference type="SAM" id="Phobius"/>
    </source>
</evidence>
<dbReference type="Proteomes" id="UP001193389">
    <property type="component" value="Chromosome"/>
</dbReference>
<sequence>MLHQFAVAISSIFSPENQFADFFKINQISAEYEPIITSGAKVIRRKLNTSGLKTFGSLELPPLINTKPKIMKLSIRIKIWYFFLVKIMIFSFCTRQKRKVHQE</sequence>
<evidence type="ECO:0000313" key="2">
    <source>
        <dbReference type="EMBL" id="BBE19191.1"/>
    </source>
</evidence>
<name>A0A5K7SC67_9BACT</name>
<keyword evidence="1" id="KW-1133">Transmembrane helix</keyword>
<reference evidence="2" key="1">
    <citation type="journal article" date="2020" name="Int. J. Syst. Evol. Microbiol.">
        <title>Aquipluma nitroreducens gen. nov. sp. nov., a novel facultatively anaerobic bacterium isolated from a freshwater lake.</title>
        <authorList>
            <person name="Watanabe M."/>
            <person name="Kojima H."/>
            <person name="Fukui M."/>
        </authorList>
    </citation>
    <scope>NUCLEOTIDE SEQUENCE</scope>
    <source>
        <strain evidence="2">MeG22</strain>
    </source>
</reference>
<dbReference type="KEGG" id="anf:AQPE_3367"/>
<proteinExistence type="predicted"/>